<dbReference type="InterPro" id="IPR000794">
    <property type="entry name" value="Beta-ketoacyl_synthase"/>
</dbReference>
<gene>
    <name evidence="5" type="ORF">J3U88_19400</name>
</gene>
<dbReference type="SMART" id="SM00825">
    <property type="entry name" value="PKS_KS"/>
    <property type="match status" value="1"/>
</dbReference>
<dbReference type="PANTHER" id="PTHR11712">
    <property type="entry name" value="POLYKETIDE SYNTHASE-RELATED"/>
    <property type="match status" value="1"/>
</dbReference>
<evidence type="ECO:0000256" key="1">
    <source>
        <dbReference type="ARBA" id="ARBA00008467"/>
    </source>
</evidence>
<evidence type="ECO:0000313" key="6">
    <source>
        <dbReference type="Proteomes" id="UP000664417"/>
    </source>
</evidence>
<dbReference type="PANTHER" id="PTHR11712:SF325">
    <property type="entry name" value="3-OXOACYL-(ACYL-CARRIER-PROTEIN) SYNTHASE II FABF"/>
    <property type="match status" value="1"/>
</dbReference>
<keyword evidence="6" id="KW-1185">Reference proteome</keyword>
<evidence type="ECO:0000256" key="2">
    <source>
        <dbReference type="ARBA" id="ARBA00022679"/>
    </source>
</evidence>
<organism evidence="5 6">
    <name type="scientific">Acanthopleuribacter pedis</name>
    <dbReference type="NCBI Taxonomy" id="442870"/>
    <lineage>
        <taxon>Bacteria</taxon>
        <taxon>Pseudomonadati</taxon>
        <taxon>Acidobacteriota</taxon>
        <taxon>Holophagae</taxon>
        <taxon>Acanthopleuribacterales</taxon>
        <taxon>Acanthopleuribacteraceae</taxon>
        <taxon>Acanthopleuribacter</taxon>
    </lineage>
</organism>
<dbReference type="RefSeq" id="WP_207860606.1">
    <property type="nucleotide sequence ID" value="NZ_JAFREP010000018.1"/>
</dbReference>
<dbReference type="Pfam" id="PF02801">
    <property type="entry name" value="Ketoacyl-synt_C"/>
    <property type="match status" value="1"/>
</dbReference>
<dbReference type="AlphaFoldDB" id="A0A8J7U5N9"/>
<dbReference type="InterPro" id="IPR014030">
    <property type="entry name" value="Ketoacyl_synth_N"/>
</dbReference>
<comment type="similarity">
    <text evidence="1 3">Belongs to the thiolase-like superfamily. Beta-ketoacyl-ACP synthases family.</text>
</comment>
<dbReference type="Proteomes" id="UP000664417">
    <property type="component" value="Unassembled WGS sequence"/>
</dbReference>
<protein>
    <submittedName>
        <fullName evidence="5">Beta-ketoacyl-ACP synthase</fullName>
    </submittedName>
</protein>
<dbReference type="Pfam" id="PF00109">
    <property type="entry name" value="ketoacyl-synt"/>
    <property type="match status" value="1"/>
</dbReference>
<dbReference type="InterPro" id="IPR018201">
    <property type="entry name" value="Ketoacyl_synth_AS"/>
</dbReference>
<dbReference type="GO" id="GO:0005829">
    <property type="term" value="C:cytosol"/>
    <property type="evidence" value="ECO:0007669"/>
    <property type="project" value="TreeGrafter"/>
</dbReference>
<proteinExistence type="inferred from homology"/>
<keyword evidence="2 3" id="KW-0808">Transferase</keyword>
<name>A0A8J7U5N9_9BACT</name>
<accession>A0A8J7U5N9</accession>
<dbReference type="Gene3D" id="3.40.47.10">
    <property type="match status" value="1"/>
</dbReference>
<comment type="caution">
    <text evidence="5">The sequence shown here is derived from an EMBL/GenBank/DDBJ whole genome shotgun (WGS) entry which is preliminary data.</text>
</comment>
<dbReference type="EMBL" id="JAFREP010000018">
    <property type="protein sequence ID" value="MBO1320653.1"/>
    <property type="molecule type" value="Genomic_DNA"/>
</dbReference>
<evidence type="ECO:0000313" key="5">
    <source>
        <dbReference type="EMBL" id="MBO1320653.1"/>
    </source>
</evidence>
<feature type="domain" description="Ketosynthase family 3 (KS3)" evidence="4">
    <location>
        <begin position="2"/>
        <end position="407"/>
    </location>
</feature>
<dbReference type="NCBIfam" id="NF006587">
    <property type="entry name" value="PRK09116.1"/>
    <property type="match status" value="1"/>
</dbReference>
<dbReference type="PROSITE" id="PS00606">
    <property type="entry name" value="KS3_1"/>
    <property type="match status" value="1"/>
</dbReference>
<dbReference type="PROSITE" id="PS52004">
    <property type="entry name" value="KS3_2"/>
    <property type="match status" value="1"/>
</dbReference>
<dbReference type="CDD" id="cd00834">
    <property type="entry name" value="KAS_I_II"/>
    <property type="match status" value="1"/>
</dbReference>
<evidence type="ECO:0000256" key="3">
    <source>
        <dbReference type="RuleBase" id="RU003694"/>
    </source>
</evidence>
<reference evidence="5" key="1">
    <citation type="submission" date="2021-03" db="EMBL/GenBank/DDBJ databases">
        <authorList>
            <person name="Wang G."/>
        </authorList>
    </citation>
    <scope>NUCLEOTIDE SEQUENCE</scope>
    <source>
        <strain evidence="5">KCTC 12899</strain>
    </source>
</reference>
<sequence>MSRRVVVTGMGALSPLGSDWATAKAQLLAKRNGVRPMPEWDAVDGLQTRLGAAVEGFSRPAHYSRKKVRTMGRVALLATRATELALADAGLSDSSILGDGRAGIAYGSTSGSPPAIEQYARQITVNRTLSGVTAAQYIQFMSHTVAANLAQFFGVRGRLIPTCSACTSSSQGIGYAYEAIKYGGQDVMIAGGAEELHLLCAAVFDIMYATSTRNSEPETSPRPFDRARDGLVVGEGAGTLILESLDHARARAAPIVAELVGWATNCDGLHVVNPSVDGMQAVMRAALADAQLDPARVAFVNAHGTATEVGDVAESRATYAVFQRPVPISSLKSYMGHTLGACGALEAWLGINMAREGWQAPNLNLDEVDPACAPLDYLTDVRELPVSYWMSNNFAFGGVNTSLIFGPPPV</sequence>
<dbReference type="SUPFAM" id="SSF53901">
    <property type="entry name" value="Thiolase-like"/>
    <property type="match status" value="2"/>
</dbReference>
<evidence type="ECO:0000259" key="4">
    <source>
        <dbReference type="PROSITE" id="PS52004"/>
    </source>
</evidence>
<dbReference type="InterPro" id="IPR014031">
    <property type="entry name" value="Ketoacyl_synth_C"/>
</dbReference>
<dbReference type="InterPro" id="IPR016039">
    <property type="entry name" value="Thiolase-like"/>
</dbReference>
<dbReference type="InterPro" id="IPR020841">
    <property type="entry name" value="PKS_Beta-ketoAc_synthase_dom"/>
</dbReference>
<dbReference type="GO" id="GO:0006633">
    <property type="term" value="P:fatty acid biosynthetic process"/>
    <property type="evidence" value="ECO:0007669"/>
    <property type="project" value="InterPro"/>
</dbReference>
<dbReference type="GO" id="GO:0004315">
    <property type="term" value="F:3-oxoacyl-[acyl-carrier-protein] synthase activity"/>
    <property type="evidence" value="ECO:0007669"/>
    <property type="project" value="InterPro"/>
</dbReference>